<keyword evidence="1" id="KW-0472">Membrane</keyword>
<proteinExistence type="predicted"/>
<name>X1S3Y1_9ZZZZ</name>
<dbReference type="AlphaFoldDB" id="X1S3Y1"/>
<evidence type="ECO:0000256" key="1">
    <source>
        <dbReference type="SAM" id="Phobius"/>
    </source>
</evidence>
<accession>X1S3Y1</accession>
<feature type="transmembrane region" description="Helical" evidence="1">
    <location>
        <begin position="20"/>
        <end position="39"/>
    </location>
</feature>
<dbReference type="EMBL" id="BARW01006282">
    <property type="protein sequence ID" value="GAI87598.1"/>
    <property type="molecule type" value="Genomic_DNA"/>
</dbReference>
<gene>
    <name evidence="2" type="ORF">S12H4_13193</name>
</gene>
<comment type="caution">
    <text evidence="2">The sequence shown here is derived from an EMBL/GenBank/DDBJ whole genome shotgun (WGS) entry which is preliminary data.</text>
</comment>
<evidence type="ECO:0000313" key="2">
    <source>
        <dbReference type="EMBL" id="GAI87598.1"/>
    </source>
</evidence>
<sequence>MRKIVSKYKEDRKRKRNQLIVGFVLIFIMFFSVLGYSLGGRDTTEDSNKINYNGFEFENQNGFWVLNMENFNFIFRYNPEQVEKSYSLINPLNNYYQKPLYVSSENIEAEREIYINLQQIALRMQSACLEGEECGNENWPVKTCADNFIIIREDNSSHITQNENCVFIKGAQENLTRITDEFLFKILGVE</sequence>
<keyword evidence="1" id="KW-0812">Transmembrane</keyword>
<organism evidence="2">
    <name type="scientific">marine sediment metagenome</name>
    <dbReference type="NCBI Taxonomy" id="412755"/>
    <lineage>
        <taxon>unclassified sequences</taxon>
        <taxon>metagenomes</taxon>
        <taxon>ecological metagenomes</taxon>
    </lineage>
</organism>
<reference evidence="2" key="1">
    <citation type="journal article" date="2014" name="Front. Microbiol.">
        <title>High frequency of phylogenetically diverse reductive dehalogenase-homologous genes in deep subseafloor sedimentary metagenomes.</title>
        <authorList>
            <person name="Kawai M."/>
            <person name="Futagami T."/>
            <person name="Toyoda A."/>
            <person name="Takaki Y."/>
            <person name="Nishi S."/>
            <person name="Hori S."/>
            <person name="Arai W."/>
            <person name="Tsubouchi T."/>
            <person name="Morono Y."/>
            <person name="Uchiyama I."/>
            <person name="Ito T."/>
            <person name="Fujiyama A."/>
            <person name="Inagaki F."/>
            <person name="Takami H."/>
        </authorList>
    </citation>
    <scope>NUCLEOTIDE SEQUENCE</scope>
    <source>
        <strain evidence="2">Expedition CK06-06</strain>
    </source>
</reference>
<protein>
    <submittedName>
        <fullName evidence="2">Uncharacterized protein</fullName>
    </submittedName>
</protein>
<keyword evidence="1" id="KW-1133">Transmembrane helix</keyword>